<accession>A0A8A7KB09</accession>
<gene>
    <name evidence="2" type="ORF">GM661_10830</name>
</gene>
<name>A0A8A7KB09_9FIRM</name>
<reference evidence="2" key="1">
    <citation type="submission" date="2019-12" db="EMBL/GenBank/DDBJ databases">
        <authorList>
            <person name="zhang j."/>
            <person name="sun C.M."/>
        </authorList>
    </citation>
    <scope>NUCLEOTIDE SEQUENCE</scope>
    <source>
        <strain evidence="2">NS-1</strain>
    </source>
</reference>
<dbReference type="AlphaFoldDB" id="A0A8A7KB09"/>
<dbReference type="GO" id="GO:0005829">
    <property type="term" value="C:cytosol"/>
    <property type="evidence" value="ECO:0007669"/>
    <property type="project" value="TreeGrafter"/>
</dbReference>
<dbReference type="GO" id="GO:0007165">
    <property type="term" value="P:signal transduction"/>
    <property type="evidence" value="ECO:0007669"/>
    <property type="project" value="InterPro"/>
</dbReference>
<dbReference type="SMART" id="SM00260">
    <property type="entry name" value="CheW"/>
    <property type="match status" value="1"/>
</dbReference>
<evidence type="ECO:0000313" key="2">
    <source>
        <dbReference type="EMBL" id="QTL98430.1"/>
    </source>
</evidence>
<dbReference type="InterPro" id="IPR039315">
    <property type="entry name" value="CheW"/>
</dbReference>
<proteinExistence type="predicted"/>
<dbReference type="InterPro" id="IPR002545">
    <property type="entry name" value="CheW-lke_dom"/>
</dbReference>
<feature type="domain" description="CheW-like" evidence="1">
    <location>
        <begin position="17"/>
        <end position="157"/>
    </location>
</feature>
<keyword evidence="3" id="KW-1185">Reference proteome</keyword>
<sequence length="166" mass="18862">MLSNFNKKVTKTVTKEEKQFIVFNIANEEFGVDVKQAKEIIPHRELTHIPNAPSFVRGVINLRGDIIPIINLSKKLSLNESLDNQEEKIIIVELDNNLIGMQVDDVSEMIRLAQDNIADPPDIVKGINKYYLSGVGKLNDRLLILLDLNNILTEEEIEELDKIDID</sequence>
<organism evidence="2 3">
    <name type="scientific">Iocasia fonsfrigidae</name>
    <dbReference type="NCBI Taxonomy" id="2682810"/>
    <lineage>
        <taxon>Bacteria</taxon>
        <taxon>Bacillati</taxon>
        <taxon>Bacillota</taxon>
        <taxon>Clostridia</taxon>
        <taxon>Halanaerobiales</taxon>
        <taxon>Halanaerobiaceae</taxon>
        <taxon>Iocasia</taxon>
    </lineage>
</organism>
<evidence type="ECO:0000259" key="1">
    <source>
        <dbReference type="PROSITE" id="PS50851"/>
    </source>
</evidence>
<dbReference type="KEGG" id="ifn:GM661_10830"/>
<dbReference type="PROSITE" id="PS50851">
    <property type="entry name" value="CHEW"/>
    <property type="match status" value="1"/>
</dbReference>
<protein>
    <submittedName>
        <fullName evidence="2">Chemotaxis protein CheW</fullName>
    </submittedName>
</protein>
<dbReference type="RefSeq" id="WP_125990633.1">
    <property type="nucleotide sequence ID" value="NZ_CP046640.1"/>
</dbReference>
<dbReference type="Pfam" id="PF01584">
    <property type="entry name" value="CheW"/>
    <property type="match status" value="1"/>
</dbReference>
<dbReference type="Proteomes" id="UP000665020">
    <property type="component" value="Chromosome"/>
</dbReference>
<dbReference type="Gene3D" id="2.40.50.180">
    <property type="entry name" value="CheA-289, Domain 4"/>
    <property type="match status" value="1"/>
</dbReference>
<dbReference type="Gene3D" id="2.30.30.40">
    <property type="entry name" value="SH3 Domains"/>
    <property type="match status" value="1"/>
</dbReference>
<dbReference type="PANTHER" id="PTHR22617:SF23">
    <property type="entry name" value="CHEMOTAXIS PROTEIN CHEW"/>
    <property type="match status" value="1"/>
</dbReference>
<dbReference type="EMBL" id="CP046640">
    <property type="protein sequence ID" value="QTL98430.1"/>
    <property type="molecule type" value="Genomic_DNA"/>
</dbReference>
<dbReference type="PANTHER" id="PTHR22617">
    <property type="entry name" value="CHEMOTAXIS SENSOR HISTIDINE KINASE-RELATED"/>
    <property type="match status" value="1"/>
</dbReference>
<dbReference type="SUPFAM" id="SSF50341">
    <property type="entry name" value="CheW-like"/>
    <property type="match status" value="1"/>
</dbReference>
<dbReference type="GO" id="GO:0006935">
    <property type="term" value="P:chemotaxis"/>
    <property type="evidence" value="ECO:0007669"/>
    <property type="project" value="InterPro"/>
</dbReference>
<dbReference type="InterPro" id="IPR036061">
    <property type="entry name" value="CheW-like_dom_sf"/>
</dbReference>
<evidence type="ECO:0000313" key="3">
    <source>
        <dbReference type="Proteomes" id="UP000665020"/>
    </source>
</evidence>